<organism evidence="2 3">
    <name type="scientific">Cupriavidus agavae</name>
    <dbReference type="NCBI Taxonomy" id="1001822"/>
    <lineage>
        <taxon>Bacteria</taxon>
        <taxon>Pseudomonadati</taxon>
        <taxon>Pseudomonadota</taxon>
        <taxon>Betaproteobacteria</taxon>
        <taxon>Burkholderiales</taxon>
        <taxon>Burkholderiaceae</taxon>
        <taxon>Cupriavidus</taxon>
    </lineage>
</organism>
<feature type="transmembrane region" description="Helical" evidence="1">
    <location>
        <begin position="79"/>
        <end position="97"/>
    </location>
</feature>
<keyword evidence="3" id="KW-1185">Reference proteome</keyword>
<accession>A0A4Q7RW62</accession>
<protein>
    <submittedName>
        <fullName evidence="2">Uncharacterized protein</fullName>
    </submittedName>
</protein>
<sequence length="218" mass="22956">MSEAGHLLALWAAVIVSGLYHGLNPAMGWPLAVSHGLLARRDGAVASALGYLGAGHALAVLAITLPFGLLASLLAWQRPMQIVASLLPIGFGIWLLLRRRHARALARIRPTQFALWSFAIAIAHGAGLMLIPIYLGLCGPDTDAGHQAVAALSTRNLAMALAVALVHTVAMVAAGGVMAWLTYRHVGLQCVRRSWFNLDAIWAGSLIVVGLVSLAMLA</sequence>
<feature type="transmembrane region" description="Helical" evidence="1">
    <location>
        <begin position="157"/>
        <end position="183"/>
    </location>
</feature>
<keyword evidence="1" id="KW-0472">Membrane</keyword>
<reference evidence="2 3" key="1">
    <citation type="journal article" date="2015" name="Stand. Genomic Sci.">
        <title>Genomic Encyclopedia of Bacterial and Archaeal Type Strains, Phase III: the genomes of soil and plant-associated and newly described type strains.</title>
        <authorList>
            <person name="Whitman W.B."/>
            <person name="Woyke T."/>
            <person name="Klenk H.P."/>
            <person name="Zhou Y."/>
            <person name="Lilburn T.G."/>
            <person name="Beck B.J."/>
            <person name="De Vos P."/>
            <person name="Vandamme P."/>
            <person name="Eisen J.A."/>
            <person name="Garrity G."/>
            <person name="Hugenholtz P."/>
            <person name="Kyrpides N.C."/>
        </authorList>
    </citation>
    <scope>NUCLEOTIDE SEQUENCE [LARGE SCALE GENOMIC DNA]</scope>
    <source>
        <strain evidence="2 3">ASC-9842</strain>
    </source>
</reference>
<comment type="caution">
    <text evidence="2">The sequence shown here is derived from an EMBL/GenBank/DDBJ whole genome shotgun (WGS) entry which is preliminary data.</text>
</comment>
<dbReference type="EMBL" id="SGXM01000004">
    <property type="protein sequence ID" value="RZT36870.1"/>
    <property type="molecule type" value="Genomic_DNA"/>
</dbReference>
<feature type="transmembrane region" description="Helical" evidence="1">
    <location>
        <begin position="113"/>
        <end position="137"/>
    </location>
</feature>
<keyword evidence="1" id="KW-0812">Transmembrane</keyword>
<dbReference type="AlphaFoldDB" id="A0A4Q7RW62"/>
<evidence type="ECO:0000313" key="2">
    <source>
        <dbReference type="EMBL" id="RZT36870.1"/>
    </source>
</evidence>
<feature type="transmembrane region" description="Helical" evidence="1">
    <location>
        <begin position="6"/>
        <end position="23"/>
    </location>
</feature>
<evidence type="ECO:0000256" key="1">
    <source>
        <dbReference type="SAM" id="Phobius"/>
    </source>
</evidence>
<feature type="transmembrane region" description="Helical" evidence="1">
    <location>
        <begin position="195"/>
        <end position="217"/>
    </location>
</feature>
<name>A0A4Q7RW62_9BURK</name>
<dbReference type="OrthoDB" id="8850092at2"/>
<gene>
    <name evidence="2" type="ORF">EV147_3534</name>
</gene>
<keyword evidence="1" id="KW-1133">Transmembrane helix</keyword>
<proteinExistence type="predicted"/>
<feature type="transmembrane region" description="Helical" evidence="1">
    <location>
        <begin position="44"/>
        <end position="67"/>
    </location>
</feature>
<evidence type="ECO:0000313" key="3">
    <source>
        <dbReference type="Proteomes" id="UP000291078"/>
    </source>
</evidence>
<dbReference type="Proteomes" id="UP000291078">
    <property type="component" value="Unassembled WGS sequence"/>
</dbReference>